<dbReference type="InterPro" id="IPR049174">
    <property type="entry name" value="Beta-AFase-like"/>
</dbReference>
<evidence type="ECO:0000259" key="3">
    <source>
        <dbReference type="Pfam" id="PF20736"/>
    </source>
</evidence>
<feature type="domain" description="Non-reducing end beta-L-arabinofuranosidase-like GH127 middle" evidence="3">
    <location>
        <begin position="425"/>
        <end position="517"/>
    </location>
</feature>
<dbReference type="Pfam" id="PF20736">
    <property type="entry name" value="Glyco_hydro127M"/>
    <property type="match status" value="1"/>
</dbReference>
<comment type="caution">
    <text evidence="5">The sequence shown here is derived from an EMBL/GenBank/DDBJ whole genome shotgun (WGS) entry which is preliminary data.</text>
</comment>
<evidence type="ECO:0000259" key="2">
    <source>
        <dbReference type="Pfam" id="PF07944"/>
    </source>
</evidence>
<keyword evidence="5" id="KW-0378">Hydrolase</keyword>
<gene>
    <name evidence="5" type="ORF">ACFPFM_22020</name>
</gene>
<dbReference type="PANTHER" id="PTHR43465">
    <property type="entry name" value="DUF1680 DOMAIN PROTEIN (AFU_ORTHOLOGUE AFUA_1G08910)"/>
    <property type="match status" value="1"/>
</dbReference>
<protein>
    <submittedName>
        <fullName evidence="5">Glycoside hydrolase family 127 protein</fullName>
    </submittedName>
</protein>
<name>A0ABV9Y3V8_9PSEU</name>
<evidence type="ECO:0000256" key="1">
    <source>
        <dbReference type="SAM" id="MobiDB-lite"/>
    </source>
</evidence>
<evidence type="ECO:0000313" key="6">
    <source>
        <dbReference type="Proteomes" id="UP001595833"/>
    </source>
</evidence>
<evidence type="ECO:0000259" key="4">
    <source>
        <dbReference type="Pfam" id="PF20737"/>
    </source>
</evidence>
<accession>A0ABV9Y3V8</accession>
<proteinExistence type="predicted"/>
<evidence type="ECO:0000313" key="5">
    <source>
        <dbReference type="EMBL" id="MFC5056424.1"/>
    </source>
</evidence>
<feature type="region of interest" description="Disordered" evidence="1">
    <location>
        <begin position="367"/>
        <end position="396"/>
    </location>
</feature>
<dbReference type="PANTHER" id="PTHR43465:SF2">
    <property type="entry name" value="DUF1680 DOMAIN PROTEIN (AFU_ORTHOLOGUE AFUA_1G08910)"/>
    <property type="match status" value="1"/>
</dbReference>
<organism evidence="5 6">
    <name type="scientific">Saccharothrix xinjiangensis</name>
    <dbReference type="NCBI Taxonomy" id="204798"/>
    <lineage>
        <taxon>Bacteria</taxon>
        <taxon>Bacillati</taxon>
        <taxon>Actinomycetota</taxon>
        <taxon>Actinomycetes</taxon>
        <taxon>Pseudonocardiales</taxon>
        <taxon>Pseudonocardiaceae</taxon>
        <taxon>Saccharothrix</taxon>
    </lineage>
</organism>
<keyword evidence="6" id="KW-1185">Reference proteome</keyword>
<feature type="domain" description="Non-reducing end beta-L-arabinofuranosidase-like GH127 C-terminal" evidence="4">
    <location>
        <begin position="519"/>
        <end position="628"/>
    </location>
</feature>
<dbReference type="Proteomes" id="UP001595833">
    <property type="component" value="Unassembled WGS sequence"/>
</dbReference>
<dbReference type="SUPFAM" id="SSF48208">
    <property type="entry name" value="Six-hairpin glycosidases"/>
    <property type="match status" value="1"/>
</dbReference>
<reference evidence="6" key="1">
    <citation type="journal article" date="2019" name="Int. J. Syst. Evol. Microbiol.">
        <title>The Global Catalogue of Microorganisms (GCM) 10K type strain sequencing project: providing services to taxonomists for standard genome sequencing and annotation.</title>
        <authorList>
            <consortium name="The Broad Institute Genomics Platform"/>
            <consortium name="The Broad Institute Genome Sequencing Center for Infectious Disease"/>
            <person name="Wu L."/>
            <person name="Ma J."/>
        </authorList>
    </citation>
    <scope>NUCLEOTIDE SEQUENCE [LARGE SCALE GENOMIC DNA]</scope>
    <source>
        <strain evidence="6">KCTC 12848</strain>
    </source>
</reference>
<dbReference type="InterPro" id="IPR049049">
    <property type="entry name" value="Beta-AFase-like_GH127_C"/>
</dbReference>
<dbReference type="InterPro" id="IPR012878">
    <property type="entry name" value="Beta-AFase-like_GH127_cat"/>
</dbReference>
<dbReference type="Pfam" id="PF07944">
    <property type="entry name" value="Beta-AFase-like_GH127_cat"/>
    <property type="match status" value="1"/>
</dbReference>
<dbReference type="RefSeq" id="WP_380647207.1">
    <property type="nucleotide sequence ID" value="NZ_JBHSJB010000020.1"/>
</dbReference>
<feature type="domain" description="Non-reducing end beta-L-arabinofuranosidase-like GH127 catalytic" evidence="2">
    <location>
        <begin position="32"/>
        <end position="413"/>
    </location>
</feature>
<dbReference type="Pfam" id="PF20737">
    <property type="entry name" value="Glyco_hydro127C"/>
    <property type="match status" value="1"/>
</dbReference>
<dbReference type="GO" id="GO:0016787">
    <property type="term" value="F:hydrolase activity"/>
    <property type="evidence" value="ECO:0007669"/>
    <property type="project" value="UniProtKB-KW"/>
</dbReference>
<dbReference type="InterPro" id="IPR008928">
    <property type="entry name" value="6-hairpin_glycosidase_sf"/>
</dbReference>
<dbReference type="EMBL" id="JBHSJB010000020">
    <property type="protein sequence ID" value="MFC5056424.1"/>
    <property type="molecule type" value="Genomic_DNA"/>
</dbReference>
<sequence>MTDLHHGPVRPTAAAKPALCPVALADVAFEPESLFGQWQHRNATRTLPHCVKQLKASGALDNLRLVTGEKSGGFRNMWFADSDVHKTLEAAAWHLARQPGDATLAAFLDSTVALLAKAQGDDGYLNSYYTAVKPDRRWRELHRSHELYVAGHLFQAAVAAARAGVGSELLAVARRFADLLVDTFGAADGPDGLDGHPEVETALVELYRVTGHRPYLDLAGRMIDLRGRGLLNDERFDSAYLQDHVPVREAREVAGHAVRQLYLLAGVVDVAVETHDDELLAAARRLWDDAFGRKTYITGAHGSRHRDEAFGDPYELPADRAYAETCAAIASVQWNWRMLLATGESRFADELERALYNAVAGSTSLEGKRFSQSNPLHLRTGHDGSEEDAPSHRPPWHSRACCPPNLARLIASLHGYTTTTDHDGVQVHLYSAGTIRTEVDGSAVEITTRTDYPWHGRVELTVTASAPLTLSLRVPGWCTSTRVRVNGAPVDAVPRNGYLRLRRDWSAGATVVLDLDMPVRVVRPHPRIDAIRGCVALTRGPLVYCVEQADLPTDIVLEDVRIDPINPAITGLRGSPQALTVRGAVEPPPTDKLYTDAVPATSSPITFAAVPYFLWGNRTPGPMRVWMPTTTG</sequence>
<dbReference type="InterPro" id="IPR049046">
    <property type="entry name" value="Beta-AFase-like_GH127_middle"/>
</dbReference>